<name>A0A067CI00_SAPPC</name>
<evidence type="ECO:0000256" key="3">
    <source>
        <dbReference type="ARBA" id="ARBA00022448"/>
    </source>
</evidence>
<dbReference type="KEGG" id="spar:SPRG_08522"/>
<feature type="transmembrane region" description="Helical" evidence="16">
    <location>
        <begin position="328"/>
        <end position="347"/>
    </location>
</feature>
<dbReference type="GO" id="GO:0000287">
    <property type="term" value="F:magnesium ion binding"/>
    <property type="evidence" value="ECO:0007669"/>
    <property type="project" value="UniProtKB-UniRule"/>
</dbReference>
<feature type="binding site" evidence="14">
    <location>
        <position position="394"/>
    </location>
    <ligand>
        <name>ATP</name>
        <dbReference type="ChEBI" id="CHEBI:30616"/>
    </ligand>
</feature>
<keyword evidence="21" id="KW-1185">Reference proteome</keyword>
<dbReference type="NCBIfam" id="TIGR01652">
    <property type="entry name" value="ATPase-Plipid"/>
    <property type="match status" value="1"/>
</dbReference>
<dbReference type="GO" id="GO:0140326">
    <property type="term" value="F:ATPase-coupled intramembrane lipid transporter activity"/>
    <property type="evidence" value="ECO:0007669"/>
    <property type="project" value="UniProtKB-EC"/>
</dbReference>
<dbReference type="SUPFAM" id="SSF81653">
    <property type="entry name" value="Calcium ATPase, transduction domain A"/>
    <property type="match status" value="1"/>
</dbReference>
<dbReference type="STRING" id="695850.A0A067CI00"/>
<evidence type="ECO:0000256" key="12">
    <source>
        <dbReference type="ARBA" id="ARBA00034036"/>
    </source>
</evidence>
<dbReference type="Gene3D" id="2.70.150.10">
    <property type="entry name" value="Calcium-transporting ATPase, cytoplasmic transduction domain A"/>
    <property type="match status" value="1"/>
</dbReference>
<dbReference type="NCBIfam" id="TIGR01494">
    <property type="entry name" value="ATPase_P-type"/>
    <property type="match status" value="1"/>
</dbReference>
<evidence type="ECO:0000256" key="13">
    <source>
        <dbReference type="PIRSR" id="PIRSR606539-1"/>
    </source>
</evidence>
<dbReference type="InterPro" id="IPR018303">
    <property type="entry name" value="ATPase_P-typ_P_site"/>
</dbReference>
<feature type="binding site" evidence="14">
    <location>
        <position position="395"/>
    </location>
    <ligand>
        <name>ATP</name>
        <dbReference type="ChEBI" id="CHEBI:30616"/>
    </ligand>
</feature>
<dbReference type="InterPro" id="IPR008250">
    <property type="entry name" value="ATPase_P-typ_transduc_dom_A_sf"/>
</dbReference>
<dbReference type="RefSeq" id="XP_012203155.1">
    <property type="nucleotide sequence ID" value="XM_012347765.1"/>
</dbReference>
<dbReference type="InterPro" id="IPR001757">
    <property type="entry name" value="P_typ_ATPase"/>
</dbReference>
<dbReference type="Proteomes" id="UP000030745">
    <property type="component" value="Unassembled WGS sequence"/>
</dbReference>
<dbReference type="InterPro" id="IPR023298">
    <property type="entry name" value="ATPase_P-typ_TM_dom_sf"/>
</dbReference>
<feature type="binding site" evidence="15">
    <location>
        <position position="395"/>
    </location>
    <ligand>
        <name>Mg(2+)</name>
        <dbReference type="ChEBI" id="CHEBI:18420"/>
    </ligand>
</feature>
<evidence type="ECO:0000313" key="21">
    <source>
        <dbReference type="Proteomes" id="UP000030745"/>
    </source>
</evidence>
<dbReference type="EC" id="7.6.2.1" evidence="16"/>
<dbReference type="PRINTS" id="PR00119">
    <property type="entry name" value="CATATPASE"/>
</dbReference>
<feature type="binding site" evidence="14">
    <location>
        <position position="485"/>
    </location>
    <ligand>
        <name>ATP</name>
        <dbReference type="ChEBI" id="CHEBI:30616"/>
    </ligand>
</feature>
<keyword evidence="7 14" id="KW-0067">ATP-binding</keyword>
<feature type="binding site" evidence="14">
    <location>
        <position position="588"/>
    </location>
    <ligand>
        <name>ATP</name>
        <dbReference type="ChEBI" id="CHEBI:30616"/>
    </ligand>
</feature>
<feature type="binding site" evidence="14">
    <location>
        <position position="675"/>
    </location>
    <ligand>
        <name>ATP</name>
        <dbReference type="ChEBI" id="CHEBI:30616"/>
    </ligand>
</feature>
<dbReference type="Pfam" id="PF16209">
    <property type="entry name" value="PhoLip_ATPase_N"/>
    <property type="match status" value="1"/>
</dbReference>
<dbReference type="EMBL" id="KK583226">
    <property type="protein sequence ID" value="KDO26161.1"/>
    <property type="molecule type" value="Genomic_DNA"/>
</dbReference>
<evidence type="ECO:0000256" key="2">
    <source>
        <dbReference type="ARBA" id="ARBA00008109"/>
    </source>
</evidence>
<dbReference type="SUPFAM" id="SSF56784">
    <property type="entry name" value="HAD-like"/>
    <property type="match status" value="1"/>
</dbReference>
<dbReference type="PROSITE" id="PS00154">
    <property type="entry name" value="ATPASE_E1_E2"/>
    <property type="match status" value="1"/>
</dbReference>
<accession>A0A067CI00</accession>
<dbReference type="GO" id="GO:0012505">
    <property type="term" value="C:endomembrane system"/>
    <property type="evidence" value="ECO:0007669"/>
    <property type="project" value="UniProtKB-SubCell"/>
</dbReference>
<evidence type="ECO:0000256" key="5">
    <source>
        <dbReference type="ARBA" id="ARBA00022723"/>
    </source>
</evidence>
<dbReference type="InterPro" id="IPR032630">
    <property type="entry name" value="P_typ_ATPase_c"/>
</dbReference>
<dbReference type="SFLD" id="SFLDG00002">
    <property type="entry name" value="C1.7:_P-type_atpase_like"/>
    <property type="match status" value="1"/>
</dbReference>
<feature type="binding site" evidence="15">
    <location>
        <position position="393"/>
    </location>
    <ligand>
        <name>Mg(2+)</name>
        <dbReference type="ChEBI" id="CHEBI:18420"/>
    </ligand>
</feature>
<dbReference type="InterPro" id="IPR006539">
    <property type="entry name" value="P-type_ATPase_IV"/>
</dbReference>
<evidence type="ECO:0000256" key="4">
    <source>
        <dbReference type="ARBA" id="ARBA00022692"/>
    </source>
</evidence>
<proteinExistence type="inferred from homology"/>
<feature type="transmembrane region" description="Helical" evidence="16">
    <location>
        <begin position="933"/>
        <end position="951"/>
    </location>
</feature>
<evidence type="ECO:0000259" key="19">
    <source>
        <dbReference type="Pfam" id="PF16212"/>
    </source>
</evidence>
<evidence type="ECO:0000256" key="15">
    <source>
        <dbReference type="PIRSR" id="PIRSR606539-3"/>
    </source>
</evidence>
<dbReference type="GO" id="GO:0005524">
    <property type="term" value="F:ATP binding"/>
    <property type="evidence" value="ECO:0007669"/>
    <property type="project" value="UniProtKB-UniRule"/>
</dbReference>
<dbReference type="InterPro" id="IPR036412">
    <property type="entry name" value="HAD-like_sf"/>
</dbReference>
<evidence type="ECO:0000256" key="16">
    <source>
        <dbReference type="RuleBase" id="RU362033"/>
    </source>
</evidence>
<feature type="binding site" evidence="14">
    <location>
        <position position="677"/>
    </location>
    <ligand>
        <name>ATP</name>
        <dbReference type="ChEBI" id="CHEBI:30616"/>
    </ligand>
</feature>
<feature type="binding site" evidence="14">
    <location>
        <position position="845"/>
    </location>
    <ligand>
        <name>ATP</name>
        <dbReference type="ChEBI" id="CHEBI:30616"/>
    </ligand>
</feature>
<comment type="catalytic activity">
    <reaction evidence="12 16">
        <text>ATP + H2O + phospholipidSide 1 = ADP + phosphate + phospholipidSide 2.</text>
        <dbReference type="EC" id="7.6.2.1"/>
    </reaction>
</comment>
<evidence type="ECO:0000259" key="18">
    <source>
        <dbReference type="Pfam" id="PF16209"/>
    </source>
</evidence>
<feature type="active site" description="4-aspartylphosphate intermediate" evidence="13">
    <location>
        <position position="393"/>
    </location>
</feature>
<feature type="transmembrane region" description="Helical" evidence="16">
    <location>
        <begin position="283"/>
        <end position="308"/>
    </location>
</feature>
<dbReference type="VEuPathDB" id="FungiDB:SPRG_08522"/>
<dbReference type="InterPro" id="IPR023299">
    <property type="entry name" value="ATPase_P-typ_cyto_dom_N"/>
</dbReference>
<keyword evidence="3" id="KW-0813">Transport</keyword>
<organism evidence="20 21">
    <name type="scientific">Saprolegnia parasitica (strain CBS 223.65)</name>
    <dbReference type="NCBI Taxonomy" id="695850"/>
    <lineage>
        <taxon>Eukaryota</taxon>
        <taxon>Sar</taxon>
        <taxon>Stramenopiles</taxon>
        <taxon>Oomycota</taxon>
        <taxon>Saprolegniomycetes</taxon>
        <taxon>Saprolegniales</taxon>
        <taxon>Saprolegniaceae</taxon>
        <taxon>Saprolegnia</taxon>
    </lineage>
</organism>
<feature type="transmembrane region" description="Helical" evidence="16">
    <location>
        <begin position="963"/>
        <end position="985"/>
    </location>
</feature>
<evidence type="ECO:0000256" key="7">
    <source>
        <dbReference type="ARBA" id="ARBA00022840"/>
    </source>
</evidence>
<comment type="cofactor">
    <cofactor evidence="15">
        <name>Mg(2+)</name>
        <dbReference type="ChEBI" id="CHEBI:18420"/>
    </cofactor>
</comment>
<dbReference type="SFLD" id="SFLDS00003">
    <property type="entry name" value="Haloacid_Dehalogenase"/>
    <property type="match status" value="1"/>
</dbReference>
<keyword evidence="10 16" id="KW-1133">Transmembrane helix</keyword>
<feature type="domain" description="P-type ATPase N-terminal" evidence="18">
    <location>
        <begin position="11"/>
        <end position="74"/>
    </location>
</feature>
<feature type="transmembrane region" description="Helical" evidence="16">
    <location>
        <begin position="898"/>
        <end position="918"/>
    </location>
</feature>
<dbReference type="InterPro" id="IPR032631">
    <property type="entry name" value="P-type_ATPase_N"/>
</dbReference>
<evidence type="ECO:0000256" key="11">
    <source>
        <dbReference type="ARBA" id="ARBA00023136"/>
    </source>
</evidence>
<evidence type="ECO:0000256" key="8">
    <source>
        <dbReference type="ARBA" id="ARBA00022842"/>
    </source>
</evidence>
<dbReference type="GO" id="GO:0005886">
    <property type="term" value="C:plasma membrane"/>
    <property type="evidence" value="ECO:0007669"/>
    <property type="project" value="TreeGrafter"/>
</dbReference>
<dbReference type="AlphaFoldDB" id="A0A067CI00"/>
<evidence type="ECO:0000313" key="20">
    <source>
        <dbReference type="EMBL" id="KDO26161.1"/>
    </source>
</evidence>
<gene>
    <name evidence="20" type="ORF">SPRG_08522</name>
</gene>
<dbReference type="OMA" id="YDDWYMV"/>
<dbReference type="Pfam" id="PF16212">
    <property type="entry name" value="PhoLip_ATPase_C"/>
    <property type="match status" value="1"/>
</dbReference>
<evidence type="ECO:0000256" key="1">
    <source>
        <dbReference type="ARBA" id="ARBA00004127"/>
    </source>
</evidence>
<sequence>MASIEAEYRHVYMADARSNAALGYATNYVRTAKYSAWSFLPLFLLESFQKVGNGYFLLVAVLQCIRAISNTHGVPATLPTLTFILCVDGTFAILEDLTRRRADRIANSRATRKLVEAADAFLDVAWADVHVGDILEIRNDEPIPADVLLLSVPPSDDGGSSSSTCFVETKSLDGETNLKQRQAVPTTQHATTPALLSALRGHATVERPNHCIHTFQGVLHVVQASNTTPAALSITNMLLRGSTLQSTARVYGLVIHTGMDTKIVKSNRPTPSKRSALERRINMYVLTLVGLLLVFCASAATASVFWTASAQSVTYLGPNLHASWVVTFFYYFLLMYQFVPISLYVSMGTAKFVQARFIEWDQSMYHARSNTRAVVRSMGLNEDLGQISHLVTDKTGTLTSNMMQFRKCSIRGVACGARCDRPQPIKRASTKVHVPVSSPLDASALVDLASSTHSPDGRRFFILLAVCHTVLLGGDGAYSAASSDELALVLGAKAVGVVLTSRSPTTMGITVRGEEVRFSILAVLDFDSNRRRMSIVLRNIANDTIVVYTKGADVNVSPILRAPRDEDAANMRANTMRHMQDYAAEGLRTLLCAYKKVDEAWYLDWAQRYAAATQSLPDVDRRQKGLPNRIDTCIAEMEADLELLGATAIEDKLQDGVGETIQALRAAGINLWMLTGDKEETAINIGRATHLILPEMRCVVVSEANATSAALALTELTALKAQLEARGATTIARHSPPPGRRRTTSAARSVTDWSKSRWTLTVSRISIRAPSVATETGHALVITGAVLDHVFSNAACSDMFGAVAERCSTVIACRVSPAQKASLVRLLMRLDPTSRVLAIGDGANDVPMLQEAHVGVGISGQEGLQAVNASDYAIAQFAYLRNLLLVHGRSNYERVSKLVLYILYKNILLIAAQFWFALGTGFSGQKMYLEVGVQLYNVVFTSLPIVLLAVMDADVPRDLALQLPMAIGSALVESLCLTSCAVAALETSDVHGASPGLWLLGMVVLTSVILLANLKLVWWQHAILPANAIAYLSSMGLWGIVAVLCSDWFLVSGFAWDHMMSVGTSLPAVWLTWLLVVVTLLLSTTVALRACATMVYPTCSDIVKEIYASHMPNADLGGP</sequence>
<dbReference type="InterPro" id="IPR023214">
    <property type="entry name" value="HAD_sf"/>
</dbReference>
<feature type="binding site" evidence="14">
    <location>
        <position position="814"/>
    </location>
    <ligand>
        <name>ATP</name>
        <dbReference type="ChEBI" id="CHEBI:30616"/>
    </ligand>
</feature>
<comment type="similarity">
    <text evidence="2 16">Belongs to the cation transport ATPase (P-type) (TC 3.A.3) family. Type IV subfamily.</text>
</comment>
<evidence type="ECO:0000256" key="10">
    <source>
        <dbReference type="ARBA" id="ARBA00022989"/>
    </source>
</evidence>
<dbReference type="GeneID" id="24130739"/>
<feature type="region of interest" description="Disordered" evidence="17">
    <location>
        <begin position="731"/>
        <end position="750"/>
    </location>
</feature>
<dbReference type="Gene3D" id="3.40.50.1000">
    <property type="entry name" value="HAD superfamily/HAD-like"/>
    <property type="match status" value="1"/>
</dbReference>
<evidence type="ECO:0000256" key="6">
    <source>
        <dbReference type="ARBA" id="ARBA00022741"/>
    </source>
</evidence>
<dbReference type="PANTHER" id="PTHR24092:SF180">
    <property type="entry name" value="PHOSPHOLIPID-TRANSPORTING ATPASE DNF1-RELATED"/>
    <property type="match status" value="1"/>
</dbReference>
<dbReference type="OrthoDB" id="377733at2759"/>
<keyword evidence="8 15" id="KW-0460">Magnesium</keyword>
<keyword evidence="4 16" id="KW-0812">Transmembrane</keyword>
<dbReference type="InterPro" id="IPR044492">
    <property type="entry name" value="P_typ_ATPase_HD_dom"/>
</dbReference>
<evidence type="ECO:0000256" key="17">
    <source>
        <dbReference type="SAM" id="MobiDB-lite"/>
    </source>
</evidence>
<feature type="domain" description="P-type ATPase C-terminal" evidence="19">
    <location>
        <begin position="867"/>
        <end position="1098"/>
    </location>
</feature>
<evidence type="ECO:0000256" key="14">
    <source>
        <dbReference type="PIRSR" id="PIRSR606539-2"/>
    </source>
</evidence>
<protein>
    <recommendedName>
        <fullName evidence="16">Phospholipid-transporting ATPase</fullName>
        <ecNumber evidence="16">7.6.2.1</ecNumber>
    </recommendedName>
</protein>
<keyword evidence="5 15" id="KW-0479">Metal-binding</keyword>
<evidence type="ECO:0000256" key="9">
    <source>
        <dbReference type="ARBA" id="ARBA00022967"/>
    </source>
</evidence>
<feature type="binding site" evidence="14">
    <location>
        <position position="393"/>
    </location>
    <ligand>
        <name>ATP</name>
        <dbReference type="ChEBI" id="CHEBI:30616"/>
    </ligand>
</feature>
<feature type="binding site" evidence="14">
    <location>
        <position position="550"/>
    </location>
    <ligand>
        <name>ATP</name>
        <dbReference type="ChEBI" id="CHEBI:30616"/>
    </ligand>
</feature>
<dbReference type="PANTHER" id="PTHR24092">
    <property type="entry name" value="PROBABLE PHOSPHOLIPID-TRANSPORTING ATPASE"/>
    <property type="match status" value="1"/>
</dbReference>
<reference evidence="20 21" key="1">
    <citation type="journal article" date="2013" name="PLoS Genet.">
        <title>Distinctive expansion of potential virulence genes in the genome of the oomycete fish pathogen Saprolegnia parasitica.</title>
        <authorList>
            <person name="Jiang R.H."/>
            <person name="de Bruijn I."/>
            <person name="Haas B.J."/>
            <person name="Belmonte R."/>
            <person name="Lobach L."/>
            <person name="Christie J."/>
            <person name="van den Ackerveken G."/>
            <person name="Bottin A."/>
            <person name="Bulone V."/>
            <person name="Diaz-Moreno S.M."/>
            <person name="Dumas B."/>
            <person name="Fan L."/>
            <person name="Gaulin E."/>
            <person name="Govers F."/>
            <person name="Grenville-Briggs L.J."/>
            <person name="Horner N.R."/>
            <person name="Levin J.Z."/>
            <person name="Mammella M."/>
            <person name="Meijer H.J."/>
            <person name="Morris P."/>
            <person name="Nusbaum C."/>
            <person name="Oome S."/>
            <person name="Phillips A.J."/>
            <person name="van Rooyen D."/>
            <person name="Rzeszutek E."/>
            <person name="Saraiva M."/>
            <person name="Secombes C.J."/>
            <person name="Seidl M.F."/>
            <person name="Snel B."/>
            <person name="Stassen J.H."/>
            <person name="Sykes S."/>
            <person name="Tripathy S."/>
            <person name="van den Berg H."/>
            <person name="Vega-Arreguin J.C."/>
            <person name="Wawra S."/>
            <person name="Young S.K."/>
            <person name="Zeng Q."/>
            <person name="Dieguez-Uribeondo J."/>
            <person name="Russ C."/>
            <person name="Tyler B.M."/>
            <person name="van West P."/>
        </authorList>
    </citation>
    <scope>NUCLEOTIDE SEQUENCE [LARGE SCALE GENOMIC DNA]</scope>
    <source>
        <strain evidence="20 21">CBS 223.65</strain>
    </source>
</reference>
<feature type="binding site" evidence="14">
    <location>
        <position position="526"/>
    </location>
    <ligand>
        <name>ATP</name>
        <dbReference type="ChEBI" id="CHEBI:30616"/>
    </ligand>
</feature>
<dbReference type="SUPFAM" id="SSF81665">
    <property type="entry name" value="Calcium ATPase, transmembrane domain M"/>
    <property type="match status" value="1"/>
</dbReference>
<feature type="binding site" evidence="14">
    <location>
        <position position="844"/>
    </location>
    <ligand>
        <name>ATP</name>
        <dbReference type="ChEBI" id="CHEBI:30616"/>
    </ligand>
</feature>
<feature type="transmembrane region" description="Helical" evidence="16">
    <location>
        <begin position="997"/>
        <end position="1017"/>
    </location>
</feature>
<feature type="binding site" evidence="15">
    <location>
        <position position="841"/>
    </location>
    <ligand>
        <name>Mg(2+)</name>
        <dbReference type="ChEBI" id="CHEBI:18420"/>
    </ligand>
</feature>
<feature type="transmembrane region" description="Helical" evidence="16">
    <location>
        <begin position="1029"/>
        <end position="1050"/>
    </location>
</feature>
<dbReference type="GO" id="GO:0016887">
    <property type="term" value="F:ATP hydrolysis activity"/>
    <property type="evidence" value="ECO:0007669"/>
    <property type="project" value="InterPro"/>
</dbReference>
<dbReference type="Gene3D" id="3.40.1110.10">
    <property type="entry name" value="Calcium-transporting ATPase, cytoplasmic domain N"/>
    <property type="match status" value="1"/>
</dbReference>
<dbReference type="Pfam" id="PF13246">
    <property type="entry name" value="Cation_ATPase"/>
    <property type="match status" value="1"/>
</dbReference>
<feature type="binding site" evidence="15">
    <location>
        <position position="845"/>
    </location>
    <ligand>
        <name>Mg(2+)</name>
        <dbReference type="ChEBI" id="CHEBI:18420"/>
    </ligand>
</feature>
<dbReference type="SUPFAM" id="SSF81660">
    <property type="entry name" value="Metal cation-transporting ATPase, ATP-binding domain N"/>
    <property type="match status" value="1"/>
</dbReference>
<feature type="binding site" evidence="14">
    <location>
        <position position="820"/>
    </location>
    <ligand>
        <name>ATP</name>
        <dbReference type="ChEBI" id="CHEBI:30616"/>
    </ligand>
</feature>
<dbReference type="SFLD" id="SFLDF00027">
    <property type="entry name" value="p-type_atpase"/>
    <property type="match status" value="1"/>
</dbReference>
<keyword evidence="11 16" id="KW-0472">Membrane</keyword>
<comment type="subcellular location">
    <subcellularLocation>
        <location evidence="1">Endomembrane system</location>
        <topology evidence="1">Multi-pass membrane protein</topology>
    </subcellularLocation>
    <subcellularLocation>
        <location evidence="16">Membrane</location>
        <topology evidence="16">Multi-pass membrane protein</topology>
    </subcellularLocation>
</comment>
<feature type="transmembrane region" description="Helical" evidence="16">
    <location>
        <begin position="1070"/>
        <end position="1088"/>
    </location>
</feature>
<keyword evidence="9 16" id="KW-1278">Translocase</keyword>
<feature type="binding site" evidence="14">
    <location>
        <position position="676"/>
    </location>
    <ligand>
        <name>ATP</name>
        <dbReference type="ChEBI" id="CHEBI:30616"/>
    </ligand>
</feature>
<dbReference type="GO" id="GO:0045332">
    <property type="term" value="P:phospholipid translocation"/>
    <property type="evidence" value="ECO:0007669"/>
    <property type="project" value="TreeGrafter"/>
</dbReference>
<keyword evidence="6 14" id="KW-0547">Nucleotide-binding</keyword>